<dbReference type="Proteomes" id="UP000019151">
    <property type="component" value="Chromosome"/>
</dbReference>
<dbReference type="RefSeq" id="WP_025410159.1">
    <property type="nucleotide sequence ID" value="NZ_CP007128.1"/>
</dbReference>
<dbReference type="KEGG" id="gba:J421_1096"/>
<feature type="compositionally biased region" description="Basic and acidic residues" evidence="1">
    <location>
        <begin position="1"/>
        <end position="16"/>
    </location>
</feature>
<dbReference type="HOGENOM" id="CLU_2843589_0_0_0"/>
<gene>
    <name evidence="2" type="ORF">J421_1096</name>
</gene>
<dbReference type="InParanoid" id="W0RGV8"/>
<protein>
    <submittedName>
        <fullName evidence="2">Uncharacterized protein</fullName>
    </submittedName>
</protein>
<keyword evidence="3" id="KW-1185">Reference proteome</keyword>
<sequence length="65" mass="6831">MDRNDAHSRRPPRTTDETDAASIDERGTENGEANPPHTTTGKITSPKFGAAGSGGAELEPGPERD</sequence>
<name>W0RGV8_9BACT</name>
<proteinExistence type="predicted"/>
<evidence type="ECO:0000313" key="3">
    <source>
        <dbReference type="Proteomes" id="UP000019151"/>
    </source>
</evidence>
<organism evidence="2 3">
    <name type="scientific">Gemmatirosa kalamazoonensis</name>
    <dbReference type="NCBI Taxonomy" id="861299"/>
    <lineage>
        <taxon>Bacteria</taxon>
        <taxon>Pseudomonadati</taxon>
        <taxon>Gemmatimonadota</taxon>
        <taxon>Gemmatimonadia</taxon>
        <taxon>Gemmatimonadales</taxon>
        <taxon>Gemmatimonadaceae</taxon>
        <taxon>Gemmatirosa</taxon>
    </lineage>
</organism>
<feature type="region of interest" description="Disordered" evidence="1">
    <location>
        <begin position="1"/>
        <end position="65"/>
    </location>
</feature>
<evidence type="ECO:0000313" key="2">
    <source>
        <dbReference type="EMBL" id="AHG88633.1"/>
    </source>
</evidence>
<dbReference type="EMBL" id="CP007128">
    <property type="protein sequence ID" value="AHG88633.1"/>
    <property type="molecule type" value="Genomic_DNA"/>
</dbReference>
<accession>W0RGV8</accession>
<dbReference type="AlphaFoldDB" id="W0RGV8"/>
<reference evidence="2 3" key="1">
    <citation type="journal article" date="2014" name="Genome Announc.">
        <title>Genome Sequence and Methylome of Soil Bacterium Gemmatirosa kalamazoonensis KBS708T, a Member of the Rarely Cultivated Gemmatimonadetes Phylum.</title>
        <authorList>
            <person name="Debruyn J.M."/>
            <person name="Radosevich M."/>
            <person name="Wommack K.E."/>
            <person name="Polson S.W."/>
            <person name="Hauser L.J."/>
            <person name="Fawaz M.N."/>
            <person name="Korlach J."/>
            <person name="Tsai Y.C."/>
        </authorList>
    </citation>
    <scope>NUCLEOTIDE SEQUENCE [LARGE SCALE GENOMIC DNA]</scope>
    <source>
        <strain evidence="2 3">KBS708</strain>
    </source>
</reference>
<evidence type="ECO:0000256" key="1">
    <source>
        <dbReference type="SAM" id="MobiDB-lite"/>
    </source>
</evidence>